<gene>
    <name evidence="2" type="ORF">CEXT_243871</name>
</gene>
<feature type="region of interest" description="Disordered" evidence="1">
    <location>
        <begin position="1"/>
        <end position="36"/>
    </location>
</feature>
<dbReference type="AlphaFoldDB" id="A0AAV4UHV9"/>
<evidence type="ECO:0000256" key="1">
    <source>
        <dbReference type="SAM" id="MobiDB-lite"/>
    </source>
</evidence>
<dbReference type="Proteomes" id="UP001054945">
    <property type="component" value="Unassembled WGS sequence"/>
</dbReference>
<accession>A0AAV4UHV9</accession>
<reference evidence="2 3" key="1">
    <citation type="submission" date="2021-06" db="EMBL/GenBank/DDBJ databases">
        <title>Caerostris extrusa draft genome.</title>
        <authorList>
            <person name="Kono N."/>
            <person name="Arakawa K."/>
        </authorList>
    </citation>
    <scope>NUCLEOTIDE SEQUENCE [LARGE SCALE GENOMIC DNA]</scope>
</reference>
<evidence type="ECO:0000313" key="3">
    <source>
        <dbReference type="Proteomes" id="UP001054945"/>
    </source>
</evidence>
<organism evidence="2 3">
    <name type="scientific">Caerostris extrusa</name>
    <name type="common">Bark spider</name>
    <name type="synonym">Caerostris bankana</name>
    <dbReference type="NCBI Taxonomy" id="172846"/>
    <lineage>
        <taxon>Eukaryota</taxon>
        <taxon>Metazoa</taxon>
        <taxon>Ecdysozoa</taxon>
        <taxon>Arthropoda</taxon>
        <taxon>Chelicerata</taxon>
        <taxon>Arachnida</taxon>
        <taxon>Araneae</taxon>
        <taxon>Araneomorphae</taxon>
        <taxon>Entelegynae</taxon>
        <taxon>Araneoidea</taxon>
        <taxon>Araneidae</taxon>
        <taxon>Caerostris</taxon>
    </lineage>
</organism>
<evidence type="ECO:0000313" key="2">
    <source>
        <dbReference type="EMBL" id="GIY57502.1"/>
    </source>
</evidence>
<protein>
    <submittedName>
        <fullName evidence="2">Uncharacterized protein</fullName>
    </submittedName>
</protein>
<proteinExistence type="predicted"/>
<name>A0AAV4UHV9_CAEEX</name>
<dbReference type="EMBL" id="BPLR01012913">
    <property type="protein sequence ID" value="GIY57502.1"/>
    <property type="molecule type" value="Genomic_DNA"/>
</dbReference>
<sequence>MENTSAMLQNKKEYKRNLCQPHKPRSEQASNAREKEFATLRIPERVRGGRGWEKSLTHKVISSVCEFGTICDLLRKGKLIQKEKENMFVLTTLQMEN</sequence>
<keyword evidence="3" id="KW-1185">Reference proteome</keyword>
<comment type="caution">
    <text evidence="2">The sequence shown here is derived from an EMBL/GenBank/DDBJ whole genome shotgun (WGS) entry which is preliminary data.</text>
</comment>